<evidence type="ECO:0000256" key="1">
    <source>
        <dbReference type="ARBA" id="ARBA00022475"/>
    </source>
</evidence>
<keyword evidence="7 8" id="KW-0472">Membrane</keyword>
<evidence type="ECO:0000313" key="10">
    <source>
        <dbReference type="Proteomes" id="UP000250174"/>
    </source>
</evidence>
<proteinExistence type="predicted"/>
<evidence type="ECO:0000313" key="9">
    <source>
        <dbReference type="EMBL" id="RAS81737.1"/>
    </source>
</evidence>
<evidence type="ECO:0000256" key="6">
    <source>
        <dbReference type="ARBA" id="ARBA00022989"/>
    </source>
</evidence>
<gene>
    <name evidence="9" type="ORF">A3864_02610</name>
</gene>
<keyword evidence="1" id="KW-1003">Cell membrane</keyword>
<dbReference type="EMBL" id="LVYK01000002">
    <property type="protein sequence ID" value="RAS81737.1"/>
    <property type="molecule type" value="Genomic_DNA"/>
</dbReference>
<keyword evidence="4 8" id="KW-0812">Transmembrane</keyword>
<evidence type="ECO:0000256" key="5">
    <source>
        <dbReference type="ARBA" id="ARBA00022801"/>
    </source>
</evidence>
<evidence type="ECO:0000256" key="2">
    <source>
        <dbReference type="ARBA" id="ARBA00022654"/>
    </source>
</evidence>
<dbReference type="Proteomes" id="UP000250174">
    <property type="component" value="Unassembled WGS sequence"/>
</dbReference>
<dbReference type="AlphaFoldDB" id="A0AAX1QFQ2"/>
<comment type="caution">
    <text evidence="9">The sequence shown here is derived from an EMBL/GenBank/DDBJ whole genome shotgun (WGS) entry which is preliminary data.</text>
</comment>
<evidence type="ECO:0000256" key="4">
    <source>
        <dbReference type="ARBA" id="ARBA00022692"/>
    </source>
</evidence>
<keyword evidence="2" id="KW-0673">Quorum sensing</keyword>
<sequence>MKTIETMLFNALSSSAHSRLDQAKLHFGIRLIISNVSKLIIVYTVAALLDCFVPMFVAHVVFFLLRQVSFGYHFDNEWTCILWSIIAFPVTSHILTTYVLPSVILYFIGLLSILLIMLKSPVGTEKHHIINERHRQYLRRKLFFRIIFIGIIFIFSSHFFQQFIVLGLAIQSSVLGIQLLKRKEDVR</sequence>
<name>A0AAX1QFQ2_9BACI</name>
<keyword evidence="5" id="KW-0378">Hydrolase</keyword>
<dbReference type="RefSeq" id="WP_111922657.1">
    <property type="nucleotide sequence ID" value="NZ_JBCMSM010000041.1"/>
</dbReference>
<feature type="transmembrane region" description="Helical" evidence="8">
    <location>
        <begin position="40"/>
        <end position="65"/>
    </location>
</feature>
<feature type="transmembrane region" description="Helical" evidence="8">
    <location>
        <begin position="104"/>
        <end position="122"/>
    </location>
</feature>
<dbReference type="GO" id="GO:0016020">
    <property type="term" value="C:membrane"/>
    <property type="evidence" value="ECO:0007669"/>
    <property type="project" value="InterPro"/>
</dbReference>
<feature type="transmembrane region" description="Helical" evidence="8">
    <location>
        <begin position="142"/>
        <end position="157"/>
    </location>
</feature>
<reference evidence="9 10" key="1">
    <citation type="submission" date="2016-03" db="EMBL/GenBank/DDBJ databases">
        <title>Comparison of Bacillus endophyticus and B. anthracis characteristics using whole genome sequence analysis and microbiological techniques.</title>
        <authorList>
            <person name="Lekota K.E."/>
            <person name="Mafofo J."/>
            <person name="Rees J."/>
            <person name="Muchadeyi F.C."/>
            <person name="Madoroba E."/>
            <person name="Van Heerden H."/>
        </authorList>
    </citation>
    <scope>NUCLEOTIDE SEQUENCE [LARGE SCALE GENOMIC DNA]</scope>
    <source>
        <strain evidence="9 10">3631_10C</strain>
    </source>
</reference>
<organism evidence="9 10">
    <name type="scientific">Priestia endophytica</name>
    <dbReference type="NCBI Taxonomy" id="135735"/>
    <lineage>
        <taxon>Bacteria</taxon>
        <taxon>Bacillati</taxon>
        <taxon>Bacillota</taxon>
        <taxon>Bacilli</taxon>
        <taxon>Bacillales</taxon>
        <taxon>Bacillaceae</taxon>
        <taxon>Priestia</taxon>
    </lineage>
</organism>
<evidence type="ECO:0008006" key="11">
    <source>
        <dbReference type="Google" id="ProtNLM"/>
    </source>
</evidence>
<dbReference type="Pfam" id="PF04647">
    <property type="entry name" value="AgrB"/>
    <property type="match status" value="1"/>
</dbReference>
<evidence type="ECO:0000256" key="3">
    <source>
        <dbReference type="ARBA" id="ARBA00022670"/>
    </source>
</evidence>
<keyword evidence="6 8" id="KW-1133">Transmembrane helix</keyword>
<accession>A0AAX1QFQ2</accession>
<dbReference type="GO" id="GO:0009372">
    <property type="term" value="P:quorum sensing"/>
    <property type="evidence" value="ECO:0007669"/>
    <property type="project" value="UniProtKB-KW"/>
</dbReference>
<dbReference type="SMART" id="SM00793">
    <property type="entry name" value="AgrB"/>
    <property type="match status" value="1"/>
</dbReference>
<evidence type="ECO:0000256" key="8">
    <source>
        <dbReference type="SAM" id="Phobius"/>
    </source>
</evidence>
<dbReference type="GO" id="GO:0008233">
    <property type="term" value="F:peptidase activity"/>
    <property type="evidence" value="ECO:0007669"/>
    <property type="project" value="UniProtKB-KW"/>
</dbReference>
<dbReference type="GO" id="GO:0006508">
    <property type="term" value="P:proteolysis"/>
    <property type="evidence" value="ECO:0007669"/>
    <property type="project" value="UniProtKB-KW"/>
</dbReference>
<dbReference type="InterPro" id="IPR006741">
    <property type="entry name" value="AgrB"/>
</dbReference>
<keyword evidence="3" id="KW-0645">Protease</keyword>
<evidence type="ECO:0000256" key="7">
    <source>
        <dbReference type="ARBA" id="ARBA00023136"/>
    </source>
</evidence>
<protein>
    <recommendedName>
        <fullName evidence="11">Accessory gene regulator B</fullName>
    </recommendedName>
</protein>